<dbReference type="InterPro" id="IPR023408">
    <property type="entry name" value="MscS_beta-dom_sf"/>
</dbReference>
<feature type="domain" description="Mechanosensitive ion channel MscS" evidence="8">
    <location>
        <begin position="742"/>
        <end position="797"/>
    </location>
</feature>
<dbReference type="InterPro" id="IPR006685">
    <property type="entry name" value="MscS_channel_2nd"/>
</dbReference>
<dbReference type="PANTHER" id="PTHR31618:SF1">
    <property type="entry name" value="EF-HAND DOMAIN-CONTAINING PROTEIN"/>
    <property type="match status" value="1"/>
</dbReference>
<dbReference type="GO" id="GO:0006820">
    <property type="term" value="P:monoatomic anion transport"/>
    <property type="evidence" value="ECO:0007669"/>
    <property type="project" value="TreeGrafter"/>
</dbReference>
<feature type="compositionally biased region" description="Polar residues" evidence="6">
    <location>
        <begin position="981"/>
        <end position="1003"/>
    </location>
</feature>
<keyword evidence="3 7" id="KW-0812">Transmembrane</keyword>
<feature type="region of interest" description="Disordered" evidence="6">
    <location>
        <begin position="937"/>
        <end position="1029"/>
    </location>
</feature>
<feature type="compositionally biased region" description="Basic and acidic residues" evidence="6">
    <location>
        <begin position="65"/>
        <end position="81"/>
    </location>
</feature>
<evidence type="ECO:0000256" key="6">
    <source>
        <dbReference type="SAM" id="MobiDB-lite"/>
    </source>
</evidence>
<organism evidence="9 10">
    <name type="scientific">Entomortierella parvispora</name>
    <dbReference type="NCBI Taxonomy" id="205924"/>
    <lineage>
        <taxon>Eukaryota</taxon>
        <taxon>Fungi</taxon>
        <taxon>Fungi incertae sedis</taxon>
        <taxon>Mucoromycota</taxon>
        <taxon>Mortierellomycotina</taxon>
        <taxon>Mortierellomycetes</taxon>
        <taxon>Mortierellales</taxon>
        <taxon>Mortierellaceae</taxon>
        <taxon>Entomortierella</taxon>
    </lineage>
</organism>
<dbReference type="InterPro" id="IPR016688">
    <property type="entry name" value="MscS-like_plants/fungi"/>
</dbReference>
<evidence type="ECO:0000256" key="5">
    <source>
        <dbReference type="ARBA" id="ARBA00023136"/>
    </source>
</evidence>
<dbReference type="Proteomes" id="UP000827284">
    <property type="component" value="Unassembled WGS sequence"/>
</dbReference>
<feature type="transmembrane region" description="Helical" evidence="7">
    <location>
        <begin position="359"/>
        <end position="381"/>
    </location>
</feature>
<feature type="region of interest" description="Disordered" evidence="6">
    <location>
        <begin position="1"/>
        <end position="81"/>
    </location>
</feature>
<keyword evidence="4 7" id="KW-1133">Transmembrane helix</keyword>
<feature type="transmembrane region" description="Helical" evidence="7">
    <location>
        <begin position="402"/>
        <end position="422"/>
    </location>
</feature>
<accession>A0A9P3H518</accession>
<evidence type="ECO:0000256" key="4">
    <source>
        <dbReference type="ARBA" id="ARBA00022989"/>
    </source>
</evidence>
<name>A0A9P3H518_9FUNG</name>
<feature type="compositionally biased region" description="Low complexity" evidence="6">
    <location>
        <begin position="7"/>
        <end position="20"/>
    </location>
</feature>
<dbReference type="AlphaFoldDB" id="A0A9P3H518"/>
<protein>
    <recommendedName>
        <fullName evidence="8">Mechanosensitive ion channel MscS domain-containing protein</fullName>
    </recommendedName>
</protein>
<evidence type="ECO:0000256" key="2">
    <source>
        <dbReference type="ARBA" id="ARBA00008017"/>
    </source>
</evidence>
<keyword evidence="10" id="KW-1185">Reference proteome</keyword>
<reference evidence="9" key="1">
    <citation type="submission" date="2021-11" db="EMBL/GenBank/DDBJ databases">
        <authorList>
            <person name="Herlambang A."/>
            <person name="Guo Y."/>
            <person name="Takashima Y."/>
            <person name="Nishizawa T."/>
        </authorList>
    </citation>
    <scope>NUCLEOTIDE SEQUENCE</scope>
    <source>
        <strain evidence="9">E1425</strain>
    </source>
</reference>
<dbReference type="SUPFAM" id="SSF50182">
    <property type="entry name" value="Sm-like ribonucleoproteins"/>
    <property type="match status" value="1"/>
</dbReference>
<evidence type="ECO:0000256" key="1">
    <source>
        <dbReference type="ARBA" id="ARBA00004141"/>
    </source>
</evidence>
<reference evidence="9" key="2">
    <citation type="journal article" date="2022" name="Microbiol. Resour. Announc.">
        <title>Whole-Genome Sequence of Entomortierella parvispora E1425, a Mucoromycotan Fungus Associated with Burkholderiaceae-Related Endosymbiotic Bacteria.</title>
        <authorList>
            <person name="Herlambang A."/>
            <person name="Guo Y."/>
            <person name="Takashima Y."/>
            <person name="Narisawa K."/>
            <person name="Ohta H."/>
            <person name="Nishizawa T."/>
        </authorList>
    </citation>
    <scope>NUCLEOTIDE SEQUENCE</scope>
    <source>
        <strain evidence="9">E1425</strain>
    </source>
</reference>
<dbReference type="OrthoDB" id="544685at2759"/>
<gene>
    <name evidence="9" type="ORF">EMPS_02232</name>
</gene>
<dbReference type="Gene3D" id="2.30.30.60">
    <property type="match status" value="1"/>
</dbReference>
<proteinExistence type="inferred from homology"/>
<feature type="compositionally biased region" description="Basic and acidic residues" evidence="6">
    <location>
        <begin position="651"/>
        <end position="669"/>
    </location>
</feature>
<feature type="transmembrane region" description="Helical" evidence="7">
    <location>
        <begin position="468"/>
        <end position="488"/>
    </location>
</feature>
<comment type="subcellular location">
    <subcellularLocation>
        <location evidence="1">Membrane</location>
        <topology evidence="1">Multi-pass membrane protein</topology>
    </subcellularLocation>
</comment>
<feature type="region of interest" description="Disordered" evidence="6">
    <location>
        <begin position="619"/>
        <end position="686"/>
    </location>
</feature>
<feature type="compositionally biased region" description="Basic residues" evidence="6">
    <location>
        <begin position="30"/>
        <end position="43"/>
    </location>
</feature>
<evidence type="ECO:0000256" key="7">
    <source>
        <dbReference type="SAM" id="Phobius"/>
    </source>
</evidence>
<comment type="similarity">
    <text evidence="2">Belongs to the MscS (TC 1.A.23) family.</text>
</comment>
<evidence type="ECO:0000313" key="9">
    <source>
        <dbReference type="EMBL" id="GJJ69883.1"/>
    </source>
</evidence>
<keyword evidence="5 7" id="KW-0472">Membrane</keyword>
<sequence>MEDCKGSSPPLSENESSPVSHLEKDGEHCNRHHKTHHHHHHQQQQKQNQDNAPAPPTQQSNTGVQEREKEYDESHSQVRDHCINEGAVSGLIEHFRCQGSTSVHLGQHPPSAASTPILHEGNSPHGTSGGVSGSSIDTQLENDDVVIKSSVKKPVDTEAPTALRRRRSNRLTQSARNSEESMSCNEASTPLSGEARASLEAPPHGSSAGSGRIVVPVASIQRKPSLSSMRDHVPANIRTTDQQLKFKLSVEEASPPSTSSKQQHASILTEELSGVATGSDIDDRDDDFDWGEDNVEDDTFVDPSSVIQDDISFRIHPFVSKVLKNILILFVLLIPRIILHHVHTHHHETIVLIEDGRPYVAVVIGNHIAYYVIRFLVMGLFKLIHRFGTVAIKITLETHDGLVPYVARSVWLMNLITFWAIFVHYPSCARAKNALELVILEGGAAAAVAETEANAGLGGVELQCRRWVFWWVYRFLWGIQAMLVLYILKRYSMQVLSDRFEQDNSKYVELNFQGHVLDGLQKIKHPLSRASHPGSHYPGGGLKNPAAWLVKSTSGSVAGGVIGPASGARSPALNSARLFSALDRRPSTATIVAEDVSLGHRQSSKRSIWMLLKNSFQKRKKEADSTENNVNGSEEALGGRDEKSAVSPSDSIHETESDHALPEPEELVRMSRKRKSRLVNSLRNKPIDNPNKKAKELWNRICPADQRYLVRADLQPAFKKEIFERVWKLFDPSGGETITPAMFKKAYDVGDRIELNGSYFTITTIHILTTEMKRNDGMQVLSPNYVLGTRHIHNLSRAGDHIDNVYMDIPLFSSARTIQKLKQKIQAFVEGEASADYFKIDVILNAKNNHTKDGTCKAGLQILFRVHHRNRWVDSDFSPRKLKSILFLRAALNELELEDLKDLIEIRRSLGYGIAPAPLQAPNPVLNEGGYPVGFVGTSENVYDSPDSRNQTQQGEQPISEVYPHPEISGSVYLARDNPTMGASPSSVASILSQRSLRSTVGSRESERDPSNETTTLSTTTVQHASSHNLGARHVLVPETIQLSTNAANFQPYPNGFQFQR</sequence>
<evidence type="ECO:0000259" key="8">
    <source>
        <dbReference type="Pfam" id="PF00924"/>
    </source>
</evidence>
<evidence type="ECO:0000256" key="3">
    <source>
        <dbReference type="ARBA" id="ARBA00022692"/>
    </source>
</evidence>
<comment type="caution">
    <text evidence="9">The sequence shown here is derived from an EMBL/GenBank/DDBJ whole genome shotgun (WGS) entry which is preliminary data.</text>
</comment>
<dbReference type="InterPro" id="IPR010920">
    <property type="entry name" value="LSM_dom_sf"/>
</dbReference>
<dbReference type="PANTHER" id="PTHR31618">
    <property type="entry name" value="MECHANOSENSITIVE ION CHANNEL PROTEIN 5"/>
    <property type="match status" value="1"/>
</dbReference>
<feature type="region of interest" description="Disordered" evidence="6">
    <location>
        <begin position="101"/>
        <end position="213"/>
    </location>
</feature>
<evidence type="ECO:0000313" key="10">
    <source>
        <dbReference type="Proteomes" id="UP000827284"/>
    </source>
</evidence>
<feature type="compositionally biased region" description="Polar residues" evidence="6">
    <location>
        <begin position="170"/>
        <end position="191"/>
    </location>
</feature>
<feature type="compositionally biased region" description="Polar residues" evidence="6">
    <location>
        <begin position="938"/>
        <end position="957"/>
    </location>
</feature>
<feature type="transmembrane region" description="Helical" evidence="7">
    <location>
        <begin position="322"/>
        <end position="339"/>
    </location>
</feature>
<dbReference type="GO" id="GO:0005886">
    <property type="term" value="C:plasma membrane"/>
    <property type="evidence" value="ECO:0007669"/>
    <property type="project" value="TreeGrafter"/>
</dbReference>
<dbReference type="GO" id="GO:0008381">
    <property type="term" value="F:mechanosensitive monoatomic ion channel activity"/>
    <property type="evidence" value="ECO:0007669"/>
    <property type="project" value="TreeGrafter"/>
</dbReference>
<dbReference type="EMBL" id="BQFW01000003">
    <property type="protein sequence ID" value="GJJ69883.1"/>
    <property type="molecule type" value="Genomic_DNA"/>
</dbReference>
<dbReference type="Pfam" id="PF00924">
    <property type="entry name" value="MS_channel_2nd"/>
    <property type="match status" value="1"/>
</dbReference>